<evidence type="ECO:0000313" key="2">
    <source>
        <dbReference type="EMBL" id="TWO69977.1"/>
    </source>
</evidence>
<dbReference type="AlphaFoldDB" id="A0A562ZNI5"/>
<keyword evidence="1" id="KW-1133">Transmembrane helix</keyword>
<gene>
    <name evidence="2" type="ORF">FN976_16660</name>
</gene>
<keyword evidence="1" id="KW-0472">Membrane</keyword>
<dbReference type="OrthoDB" id="8909843at2"/>
<evidence type="ECO:0008006" key="4">
    <source>
        <dbReference type="Google" id="ProtNLM"/>
    </source>
</evidence>
<sequence length="101" mass="10395">MTPFLWCAIGAAIGWIVGTVSGKSTYASRVEEVLVGVFGAFIGGEFLAAMVRGSKAVDPGFTATALALAVVGAIAMLGLLAVMRRAVGPLRNGKSRAVDRR</sequence>
<evidence type="ECO:0000256" key="1">
    <source>
        <dbReference type="SAM" id="Phobius"/>
    </source>
</evidence>
<keyword evidence="3" id="KW-1185">Reference proteome</keyword>
<protein>
    <recommendedName>
        <fullName evidence="4">GlsB/YeaQ/YmgE family stress response membrane protein</fullName>
    </recommendedName>
</protein>
<feature type="transmembrane region" description="Helical" evidence="1">
    <location>
        <begin position="32"/>
        <end position="51"/>
    </location>
</feature>
<feature type="transmembrane region" description="Helical" evidence="1">
    <location>
        <begin position="63"/>
        <end position="83"/>
    </location>
</feature>
<evidence type="ECO:0000313" key="3">
    <source>
        <dbReference type="Proteomes" id="UP000318199"/>
    </source>
</evidence>
<accession>A0A562ZNI5</accession>
<proteinExistence type="predicted"/>
<reference evidence="2 3" key="1">
    <citation type="submission" date="2019-07" db="EMBL/GenBank/DDBJ databases">
        <title>Caenimonas sedimenti sp. nov., isolated from activated sludge.</title>
        <authorList>
            <person name="Xu J."/>
        </authorList>
    </citation>
    <scope>NUCLEOTIDE SEQUENCE [LARGE SCALE GENOMIC DNA]</scope>
    <source>
        <strain evidence="2 3">HX-9-20</strain>
    </source>
</reference>
<keyword evidence="1" id="KW-0812">Transmembrane</keyword>
<dbReference type="RefSeq" id="WP_145894173.1">
    <property type="nucleotide sequence ID" value="NZ_VOBQ01000013.1"/>
</dbReference>
<name>A0A562ZNI5_9BURK</name>
<dbReference type="EMBL" id="VOBQ01000013">
    <property type="protein sequence ID" value="TWO69977.1"/>
    <property type="molecule type" value="Genomic_DNA"/>
</dbReference>
<comment type="caution">
    <text evidence="2">The sequence shown here is derived from an EMBL/GenBank/DDBJ whole genome shotgun (WGS) entry which is preliminary data.</text>
</comment>
<organism evidence="2 3">
    <name type="scientific">Caenimonas sedimenti</name>
    <dbReference type="NCBI Taxonomy" id="2596921"/>
    <lineage>
        <taxon>Bacteria</taxon>
        <taxon>Pseudomonadati</taxon>
        <taxon>Pseudomonadota</taxon>
        <taxon>Betaproteobacteria</taxon>
        <taxon>Burkholderiales</taxon>
        <taxon>Comamonadaceae</taxon>
        <taxon>Caenimonas</taxon>
    </lineage>
</organism>
<dbReference type="Proteomes" id="UP000318199">
    <property type="component" value="Unassembled WGS sequence"/>
</dbReference>